<dbReference type="EMBL" id="JAGEUA010000003">
    <property type="protein sequence ID" value="KAL0993953.1"/>
    <property type="molecule type" value="Genomic_DNA"/>
</dbReference>
<organism evidence="1 2">
    <name type="scientific">Umbra pygmaea</name>
    <name type="common">Eastern mudminnow</name>
    <dbReference type="NCBI Taxonomy" id="75934"/>
    <lineage>
        <taxon>Eukaryota</taxon>
        <taxon>Metazoa</taxon>
        <taxon>Chordata</taxon>
        <taxon>Craniata</taxon>
        <taxon>Vertebrata</taxon>
        <taxon>Euteleostomi</taxon>
        <taxon>Actinopterygii</taxon>
        <taxon>Neopterygii</taxon>
        <taxon>Teleostei</taxon>
        <taxon>Protacanthopterygii</taxon>
        <taxon>Esociformes</taxon>
        <taxon>Umbridae</taxon>
        <taxon>Umbra</taxon>
    </lineage>
</organism>
<dbReference type="Proteomes" id="UP001557470">
    <property type="component" value="Unassembled WGS sequence"/>
</dbReference>
<evidence type="ECO:0000313" key="1">
    <source>
        <dbReference type="EMBL" id="KAL0993953.1"/>
    </source>
</evidence>
<sequence length="137" mass="15369">MNMMSLWTTAPRAGEGGRVTLIPRPAEESILCLASHREKTTKSRVWLQPEAQRAHQNLGASTAQLDRFALIVPDELLHFLANVSPSAIGKERNEGKSLPPWRCHFHTLRLAACQQTGHSKEVEWTLGFEREEEQSAS</sequence>
<protein>
    <submittedName>
        <fullName evidence="1">Uncharacterized protein</fullName>
    </submittedName>
</protein>
<evidence type="ECO:0000313" key="2">
    <source>
        <dbReference type="Proteomes" id="UP001557470"/>
    </source>
</evidence>
<comment type="caution">
    <text evidence="1">The sequence shown here is derived from an EMBL/GenBank/DDBJ whole genome shotgun (WGS) entry which is preliminary data.</text>
</comment>
<reference evidence="1 2" key="1">
    <citation type="submission" date="2024-06" db="EMBL/GenBank/DDBJ databases">
        <authorList>
            <person name="Pan Q."/>
            <person name="Wen M."/>
            <person name="Jouanno E."/>
            <person name="Zahm M."/>
            <person name="Klopp C."/>
            <person name="Cabau C."/>
            <person name="Louis A."/>
            <person name="Berthelot C."/>
            <person name="Parey E."/>
            <person name="Roest Crollius H."/>
            <person name="Montfort J."/>
            <person name="Robinson-Rechavi M."/>
            <person name="Bouchez O."/>
            <person name="Lampietro C."/>
            <person name="Lopez Roques C."/>
            <person name="Donnadieu C."/>
            <person name="Postlethwait J."/>
            <person name="Bobe J."/>
            <person name="Verreycken H."/>
            <person name="Guiguen Y."/>
        </authorList>
    </citation>
    <scope>NUCLEOTIDE SEQUENCE [LARGE SCALE GENOMIC DNA]</scope>
    <source>
        <strain evidence="1">Up_M1</strain>
        <tissue evidence="1">Testis</tissue>
    </source>
</reference>
<dbReference type="AlphaFoldDB" id="A0ABD0X3V2"/>
<gene>
    <name evidence="1" type="ORF">UPYG_G00116030</name>
</gene>
<keyword evidence="2" id="KW-1185">Reference proteome</keyword>
<name>A0ABD0X3V2_UMBPY</name>
<proteinExistence type="predicted"/>
<accession>A0ABD0X3V2</accession>